<dbReference type="AlphaFoldDB" id="A0A9D1N6H9"/>
<evidence type="ECO:0000313" key="3">
    <source>
        <dbReference type="Proteomes" id="UP000824130"/>
    </source>
</evidence>
<dbReference type="EMBL" id="DVOB01000081">
    <property type="protein sequence ID" value="HIU95811.1"/>
    <property type="molecule type" value="Genomic_DNA"/>
</dbReference>
<dbReference type="InterPro" id="IPR009045">
    <property type="entry name" value="Zn_M74/Hedgehog-like"/>
</dbReference>
<dbReference type="GO" id="GO:0004180">
    <property type="term" value="F:carboxypeptidase activity"/>
    <property type="evidence" value="ECO:0007669"/>
    <property type="project" value="UniProtKB-KW"/>
</dbReference>
<dbReference type="PANTHER" id="PTHR34385">
    <property type="entry name" value="D-ALANYL-D-ALANINE CARBOXYPEPTIDASE"/>
    <property type="match status" value="1"/>
</dbReference>
<keyword evidence="2" id="KW-0378">Hydrolase</keyword>
<keyword evidence="2" id="KW-0121">Carboxypeptidase</keyword>
<protein>
    <submittedName>
        <fullName evidence="2">D-alanyl-D-alanine carboxypeptidase family protein</fullName>
    </submittedName>
</protein>
<keyword evidence="2" id="KW-0645">Protease</keyword>
<organism evidence="2 3">
    <name type="scientific">Candidatus Allocopromorpha excrementipullorum</name>
    <dbReference type="NCBI Taxonomy" id="2840743"/>
    <lineage>
        <taxon>Bacteria</taxon>
        <taxon>Bacillati</taxon>
        <taxon>Bacillota</taxon>
        <taxon>Clostridia</taxon>
        <taxon>Eubacteriales</taxon>
        <taxon>Eubacteriaceae</taxon>
        <taxon>Eubacteriaceae incertae sedis</taxon>
        <taxon>Candidatus Allocopromorpha</taxon>
    </lineage>
</organism>
<sequence>MRHRICKSYGTEPALTRPVLVNRENGLETDCDMSELVPVGKAPDVLLHRRAAAALEHLMAQIDGWEHIVPVSGWRSFRQQTDIWNDTVITRGEDFARRFVALPGHSEHQTGLAIDLGWKQENREIDFICPVFPYTGICGQFRKLAPSFGFVERYPAGKEKITGISHEPWHFRYVGLPHSLAMVSLGLVLEEYILLLDVSPQGVGVSPKKRRPGHESI</sequence>
<comment type="caution">
    <text evidence="2">The sequence shown here is derived from an EMBL/GenBank/DDBJ whole genome shotgun (WGS) entry which is preliminary data.</text>
</comment>
<reference evidence="2" key="2">
    <citation type="journal article" date="2021" name="PeerJ">
        <title>Extensive microbial diversity within the chicken gut microbiome revealed by metagenomics and culture.</title>
        <authorList>
            <person name="Gilroy R."/>
            <person name="Ravi A."/>
            <person name="Getino M."/>
            <person name="Pursley I."/>
            <person name="Horton D.L."/>
            <person name="Alikhan N.F."/>
            <person name="Baker D."/>
            <person name="Gharbi K."/>
            <person name="Hall N."/>
            <person name="Watson M."/>
            <person name="Adriaenssens E.M."/>
            <person name="Foster-Nyarko E."/>
            <person name="Jarju S."/>
            <person name="Secka A."/>
            <person name="Antonio M."/>
            <person name="Oren A."/>
            <person name="Chaudhuri R.R."/>
            <person name="La Ragione R."/>
            <person name="Hildebrand F."/>
            <person name="Pallen M.J."/>
        </authorList>
    </citation>
    <scope>NUCLEOTIDE SEQUENCE</scope>
    <source>
        <strain evidence="2">ChiSjej4B22-8349</strain>
    </source>
</reference>
<evidence type="ECO:0000313" key="2">
    <source>
        <dbReference type="EMBL" id="HIU95811.1"/>
    </source>
</evidence>
<dbReference type="Gene3D" id="3.30.1380.10">
    <property type="match status" value="1"/>
</dbReference>
<dbReference type="SUPFAM" id="SSF55166">
    <property type="entry name" value="Hedgehog/DD-peptidase"/>
    <property type="match status" value="1"/>
</dbReference>
<dbReference type="Proteomes" id="UP000824130">
    <property type="component" value="Unassembled WGS sequence"/>
</dbReference>
<feature type="domain" description="D-alanyl-D-alanine carboxypeptidase-like core" evidence="1">
    <location>
        <begin position="46"/>
        <end position="175"/>
    </location>
</feature>
<dbReference type="Pfam" id="PF02557">
    <property type="entry name" value="VanY"/>
    <property type="match status" value="1"/>
</dbReference>
<reference evidence="2" key="1">
    <citation type="submission" date="2020-10" db="EMBL/GenBank/DDBJ databases">
        <authorList>
            <person name="Gilroy R."/>
        </authorList>
    </citation>
    <scope>NUCLEOTIDE SEQUENCE</scope>
    <source>
        <strain evidence="2">ChiSjej4B22-8349</strain>
    </source>
</reference>
<name>A0A9D1N6H9_9FIRM</name>
<evidence type="ECO:0000259" key="1">
    <source>
        <dbReference type="Pfam" id="PF02557"/>
    </source>
</evidence>
<gene>
    <name evidence="2" type="ORF">IAD25_03765</name>
</gene>
<dbReference type="PANTHER" id="PTHR34385:SF1">
    <property type="entry name" value="PEPTIDOGLYCAN L-ALANYL-D-GLUTAMATE ENDOPEPTIDASE CWLK"/>
    <property type="match status" value="1"/>
</dbReference>
<dbReference type="InterPro" id="IPR003709">
    <property type="entry name" value="VanY-like_core_dom"/>
</dbReference>
<dbReference type="InterPro" id="IPR052179">
    <property type="entry name" value="DD-CPase-like"/>
</dbReference>
<accession>A0A9D1N6H9</accession>
<dbReference type="GO" id="GO:0006508">
    <property type="term" value="P:proteolysis"/>
    <property type="evidence" value="ECO:0007669"/>
    <property type="project" value="InterPro"/>
</dbReference>
<proteinExistence type="predicted"/>